<comment type="caution">
    <text evidence="1">The sequence shown here is derived from an EMBL/GenBank/DDBJ whole genome shotgun (WGS) entry which is preliminary data.</text>
</comment>
<proteinExistence type="predicted"/>
<dbReference type="Proteomes" id="UP001432322">
    <property type="component" value="Unassembled WGS sequence"/>
</dbReference>
<evidence type="ECO:0000313" key="1">
    <source>
        <dbReference type="EMBL" id="GMT28806.1"/>
    </source>
</evidence>
<name>A0AAV5WD73_9BILA</name>
<evidence type="ECO:0000313" key="2">
    <source>
        <dbReference type="Proteomes" id="UP001432322"/>
    </source>
</evidence>
<organism evidence="1 2">
    <name type="scientific">Pristionchus fissidentatus</name>
    <dbReference type="NCBI Taxonomy" id="1538716"/>
    <lineage>
        <taxon>Eukaryota</taxon>
        <taxon>Metazoa</taxon>
        <taxon>Ecdysozoa</taxon>
        <taxon>Nematoda</taxon>
        <taxon>Chromadorea</taxon>
        <taxon>Rhabditida</taxon>
        <taxon>Rhabditina</taxon>
        <taxon>Diplogasteromorpha</taxon>
        <taxon>Diplogasteroidea</taxon>
        <taxon>Neodiplogasteridae</taxon>
        <taxon>Pristionchus</taxon>
    </lineage>
</organism>
<gene>
    <name evidence="1" type="ORF">PFISCL1PPCAC_20103</name>
</gene>
<dbReference type="EMBL" id="BTSY01000005">
    <property type="protein sequence ID" value="GMT28806.1"/>
    <property type="molecule type" value="Genomic_DNA"/>
</dbReference>
<reference evidence="1" key="1">
    <citation type="submission" date="2023-10" db="EMBL/GenBank/DDBJ databases">
        <title>Genome assembly of Pristionchus species.</title>
        <authorList>
            <person name="Yoshida K."/>
            <person name="Sommer R.J."/>
        </authorList>
    </citation>
    <scope>NUCLEOTIDE SEQUENCE</scope>
    <source>
        <strain evidence="1">RS5133</strain>
    </source>
</reference>
<protein>
    <submittedName>
        <fullName evidence="1">Uncharacterized protein</fullName>
    </submittedName>
</protein>
<dbReference type="AlphaFoldDB" id="A0AAV5WD73"/>
<sequence>MTIFQVISFRLPRSWKKLRIDDNFIFSNNSFSITMLYHTHARDINSIQMSVDSDIKQPEIPNAKSDRTTSTGKVLNLFKLHLEDGNVLKIFLIHDPTRFSLPDRMEDSDTVGDISIVVYSEWEEGERRQLQYSIHGLPPHTLQVG</sequence>
<keyword evidence="2" id="KW-1185">Reference proteome</keyword>
<accession>A0AAV5WD73</accession>